<dbReference type="InterPro" id="IPR009057">
    <property type="entry name" value="Homeodomain-like_sf"/>
</dbReference>
<evidence type="ECO:0000313" key="6">
    <source>
        <dbReference type="Proteomes" id="UP000184447"/>
    </source>
</evidence>
<dbReference type="InterPro" id="IPR046532">
    <property type="entry name" value="DUF6597"/>
</dbReference>
<sequence>MSTLINKDIEEFYPVQPGFKINTQYYLEKKVLINNKNLLFYQFKTDKIPDKFIQVLPDGCFDIIFSCNPGVYGANIYGQLLQSKMINFGICQEYFGIRMLPQYRIKSLNISMKEIIENKIPLNKDFIMEPNWIEKIVKKESFEDRIDYFTKIVNNSPIEVEDGPKLIINCIKKIYSTNGKISITDLSKKIGYSEQYIRIKFQEFIGTSPKKFSSIVRFQKALEMLINQRDNNYSEIMYQNGYYDQAHLIKEFKNFGILSPNKYLKSLRNS</sequence>
<keyword evidence="2 5" id="KW-0238">DNA-binding</keyword>
<evidence type="ECO:0000256" key="2">
    <source>
        <dbReference type="ARBA" id="ARBA00023125"/>
    </source>
</evidence>
<dbReference type="PANTHER" id="PTHR43280:SF2">
    <property type="entry name" value="HTH-TYPE TRANSCRIPTIONAL REGULATOR EXSA"/>
    <property type="match status" value="1"/>
</dbReference>
<evidence type="ECO:0000256" key="3">
    <source>
        <dbReference type="ARBA" id="ARBA00023163"/>
    </source>
</evidence>
<evidence type="ECO:0000256" key="1">
    <source>
        <dbReference type="ARBA" id="ARBA00023015"/>
    </source>
</evidence>
<dbReference type="GO" id="GO:0003700">
    <property type="term" value="F:DNA-binding transcription factor activity"/>
    <property type="evidence" value="ECO:0007669"/>
    <property type="project" value="InterPro"/>
</dbReference>
<dbReference type="SUPFAM" id="SSF46689">
    <property type="entry name" value="Homeodomain-like"/>
    <property type="match status" value="1"/>
</dbReference>
<evidence type="ECO:0000259" key="4">
    <source>
        <dbReference type="PROSITE" id="PS01124"/>
    </source>
</evidence>
<dbReference type="Proteomes" id="UP000184447">
    <property type="component" value="Unassembled WGS sequence"/>
</dbReference>
<feature type="domain" description="HTH araC/xylS-type" evidence="4">
    <location>
        <begin position="165"/>
        <end position="266"/>
    </location>
</feature>
<name>A0A1M5VBL5_9CLOT</name>
<dbReference type="RefSeq" id="WP_073338472.1">
    <property type="nucleotide sequence ID" value="NZ_FQXM01000011.1"/>
</dbReference>
<gene>
    <name evidence="5" type="ORF">SAMN02745207_02190</name>
</gene>
<dbReference type="PROSITE" id="PS01124">
    <property type="entry name" value="HTH_ARAC_FAMILY_2"/>
    <property type="match status" value="1"/>
</dbReference>
<dbReference type="AlphaFoldDB" id="A0A1M5VBL5"/>
<keyword evidence="1" id="KW-0805">Transcription regulation</keyword>
<keyword evidence="6" id="KW-1185">Reference proteome</keyword>
<accession>A0A1M5VBL5</accession>
<reference evidence="5 6" key="1">
    <citation type="submission" date="2016-11" db="EMBL/GenBank/DDBJ databases">
        <authorList>
            <person name="Jaros S."/>
            <person name="Januszkiewicz K."/>
            <person name="Wedrychowicz H."/>
        </authorList>
    </citation>
    <scope>NUCLEOTIDE SEQUENCE [LARGE SCALE GENOMIC DNA]</scope>
    <source>
        <strain evidence="5 6">DSM 8605</strain>
    </source>
</reference>
<dbReference type="STRING" id="1121316.SAMN02745207_02190"/>
<dbReference type="PANTHER" id="PTHR43280">
    <property type="entry name" value="ARAC-FAMILY TRANSCRIPTIONAL REGULATOR"/>
    <property type="match status" value="1"/>
</dbReference>
<protein>
    <submittedName>
        <fullName evidence="5">AraC-type DNA-binding protein</fullName>
    </submittedName>
</protein>
<dbReference type="Pfam" id="PF20240">
    <property type="entry name" value="DUF6597"/>
    <property type="match status" value="1"/>
</dbReference>
<dbReference type="OrthoDB" id="323290at2"/>
<evidence type="ECO:0000313" key="5">
    <source>
        <dbReference type="EMBL" id="SHH72672.1"/>
    </source>
</evidence>
<dbReference type="Gene3D" id="1.10.10.60">
    <property type="entry name" value="Homeodomain-like"/>
    <property type="match status" value="1"/>
</dbReference>
<dbReference type="EMBL" id="FQXM01000011">
    <property type="protein sequence ID" value="SHH72672.1"/>
    <property type="molecule type" value="Genomic_DNA"/>
</dbReference>
<dbReference type="SMART" id="SM00342">
    <property type="entry name" value="HTH_ARAC"/>
    <property type="match status" value="1"/>
</dbReference>
<dbReference type="GO" id="GO:0043565">
    <property type="term" value="F:sequence-specific DNA binding"/>
    <property type="evidence" value="ECO:0007669"/>
    <property type="project" value="InterPro"/>
</dbReference>
<dbReference type="InterPro" id="IPR018060">
    <property type="entry name" value="HTH_AraC"/>
</dbReference>
<dbReference type="Pfam" id="PF12833">
    <property type="entry name" value="HTH_18"/>
    <property type="match status" value="1"/>
</dbReference>
<proteinExistence type="predicted"/>
<organism evidence="5 6">
    <name type="scientific">Clostridium grantii DSM 8605</name>
    <dbReference type="NCBI Taxonomy" id="1121316"/>
    <lineage>
        <taxon>Bacteria</taxon>
        <taxon>Bacillati</taxon>
        <taxon>Bacillota</taxon>
        <taxon>Clostridia</taxon>
        <taxon>Eubacteriales</taxon>
        <taxon>Clostridiaceae</taxon>
        <taxon>Clostridium</taxon>
    </lineage>
</organism>
<keyword evidence="3" id="KW-0804">Transcription</keyword>